<keyword evidence="2" id="KW-0238">DNA-binding</keyword>
<dbReference type="InterPro" id="IPR009057">
    <property type="entry name" value="Homeodomain-like_sf"/>
</dbReference>
<evidence type="ECO:0000256" key="3">
    <source>
        <dbReference type="ARBA" id="ARBA00023163"/>
    </source>
</evidence>
<dbReference type="AlphaFoldDB" id="A0AAE2VBJ8"/>
<feature type="domain" description="HTH araC/xylS-type" evidence="4">
    <location>
        <begin position="200"/>
        <end position="298"/>
    </location>
</feature>
<dbReference type="PROSITE" id="PS00041">
    <property type="entry name" value="HTH_ARAC_FAMILY_1"/>
    <property type="match status" value="1"/>
</dbReference>
<dbReference type="SMART" id="SM00342">
    <property type="entry name" value="HTH_ARAC"/>
    <property type="match status" value="1"/>
</dbReference>
<dbReference type="PROSITE" id="PS01124">
    <property type="entry name" value="HTH_ARAC_FAMILY_2"/>
    <property type="match status" value="1"/>
</dbReference>
<sequence length="298" mass="33502">MVTDLEHEHLCRERTEAGWSLDWYGLRDRAFDCSHLFVPGQLHLMFNLSGQGVVMGERTRIGVSPSTISMCFPRSKVMASRLISGQNHEFILLSMTAEWLKKTLGHRQQSIYEALWASVSGDQGEGKPVGHVRSMTLAEKDMARQLSDPPVEGEAATFWYIAKVTEILALHLFRPTDKLSGSAEEPFCLTRKKASGDRVGKVNAWLEDHLDEPLELAKIAEHVGCAPHYLSRLFSKEVGRTISQQLRALRIEKAAELMDSGRYNVTEAAFEVGYNSLSHFTKAFVLEKGIKPSEYLNH</sequence>
<dbReference type="Proteomes" id="UP000634206">
    <property type="component" value="Unassembled WGS sequence"/>
</dbReference>
<accession>A0AAE2VBJ8</accession>
<protein>
    <submittedName>
        <fullName evidence="5">Helix-turn-helix transcriptional regulator</fullName>
    </submittedName>
</protein>
<dbReference type="EMBL" id="JAENIG010000003">
    <property type="protein sequence ID" value="MBK1854610.1"/>
    <property type="molecule type" value="Genomic_DNA"/>
</dbReference>
<evidence type="ECO:0000313" key="6">
    <source>
        <dbReference type="Proteomes" id="UP000634206"/>
    </source>
</evidence>
<keyword evidence="1" id="KW-0805">Transcription regulation</keyword>
<name>A0AAE2VBJ8_9BACT</name>
<dbReference type="Pfam" id="PF12833">
    <property type="entry name" value="HTH_18"/>
    <property type="match status" value="1"/>
</dbReference>
<dbReference type="SUPFAM" id="SSF46689">
    <property type="entry name" value="Homeodomain-like"/>
    <property type="match status" value="2"/>
</dbReference>
<dbReference type="RefSeq" id="WP_309489216.1">
    <property type="nucleotide sequence ID" value="NZ_JAENIG010000003.1"/>
</dbReference>
<keyword evidence="3" id="KW-0804">Transcription</keyword>
<reference evidence="5" key="1">
    <citation type="submission" date="2021-01" db="EMBL/GenBank/DDBJ databases">
        <title>Modified the classification status of verrucomicrobia.</title>
        <authorList>
            <person name="Feng X."/>
        </authorList>
    </citation>
    <scope>NUCLEOTIDE SEQUENCE</scope>
    <source>
        <strain evidence="5">5K15</strain>
    </source>
</reference>
<keyword evidence="6" id="KW-1185">Reference proteome</keyword>
<dbReference type="InterPro" id="IPR018062">
    <property type="entry name" value="HTH_AraC-typ_CS"/>
</dbReference>
<dbReference type="GO" id="GO:0043565">
    <property type="term" value="F:sequence-specific DNA binding"/>
    <property type="evidence" value="ECO:0007669"/>
    <property type="project" value="InterPro"/>
</dbReference>
<dbReference type="PANTHER" id="PTHR43280:SF28">
    <property type="entry name" value="HTH-TYPE TRANSCRIPTIONAL ACTIVATOR RHAS"/>
    <property type="match status" value="1"/>
</dbReference>
<evidence type="ECO:0000256" key="1">
    <source>
        <dbReference type="ARBA" id="ARBA00023015"/>
    </source>
</evidence>
<evidence type="ECO:0000313" key="5">
    <source>
        <dbReference type="EMBL" id="MBK1854610.1"/>
    </source>
</evidence>
<dbReference type="Gene3D" id="1.10.10.60">
    <property type="entry name" value="Homeodomain-like"/>
    <property type="match status" value="2"/>
</dbReference>
<dbReference type="GO" id="GO:0003700">
    <property type="term" value="F:DNA-binding transcription factor activity"/>
    <property type="evidence" value="ECO:0007669"/>
    <property type="project" value="InterPro"/>
</dbReference>
<evidence type="ECO:0000256" key="2">
    <source>
        <dbReference type="ARBA" id="ARBA00023125"/>
    </source>
</evidence>
<evidence type="ECO:0000259" key="4">
    <source>
        <dbReference type="PROSITE" id="PS01124"/>
    </source>
</evidence>
<dbReference type="InterPro" id="IPR018060">
    <property type="entry name" value="HTH_AraC"/>
</dbReference>
<gene>
    <name evidence="5" type="ORF">JIN83_06545</name>
</gene>
<proteinExistence type="predicted"/>
<organism evidence="5 6">
    <name type="scientific">Oceaniferula flava</name>
    <dbReference type="NCBI Taxonomy" id="2800421"/>
    <lineage>
        <taxon>Bacteria</taxon>
        <taxon>Pseudomonadati</taxon>
        <taxon>Verrucomicrobiota</taxon>
        <taxon>Verrucomicrobiia</taxon>
        <taxon>Verrucomicrobiales</taxon>
        <taxon>Verrucomicrobiaceae</taxon>
        <taxon>Oceaniferula</taxon>
    </lineage>
</organism>
<dbReference type="PANTHER" id="PTHR43280">
    <property type="entry name" value="ARAC-FAMILY TRANSCRIPTIONAL REGULATOR"/>
    <property type="match status" value="1"/>
</dbReference>
<comment type="caution">
    <text evidence="5">The sequence shown here is derived from an EMBL/GenBank/DDBJ whole genome shotgun (WGS) entry which is preliminary data.</text>
</comment>